<accession>A0A399FAT6</accession>
<protein>
    <recommendedName>
        <fullName evidence="4">Lipoprotein</fullName>
    </recommendedName>
</protein>
<dbReference type="AlphaFoldDB" id="A0A399FAT6"/>
<keyword evidence="1" id="KW-0732">Signal</keyword>
<name>A0A399FAT6_9DEIN</name>
<comment type="caution">
    <text evidence="2">The sequence shown here is derived from an EMBL/GenBank/DDBJ whole genome shotgun (WGS) entry which is preliminary data.</text>
</comment>
<evidence type="ECO:0000313" key="3">
    <source>
        <dbReference type="Proteomes" id="UP000266178"/>
    </source>
</evidence>
<gene>
    <name evidence="2" type="ORF">Mgrana_01211</name>
</gene>
<dbReference type="Proteomes" id="UP000266178">
    <property type="component" value="Unassembled WGS sequence"/>
</dbReference>
<dbReference type="EMBL" id="QWLB01000013">
    <property type="protein sequence ID" value="RIH92806.1"/>
    <property type="molecule type" value="Genomic_DNA"/>
</dbReference>
<keyword evidence="3" id="KW-1185">Reference proteome</keyword>
<evidence type="ECO:0008006" key="4">
    <source>
        <dbReference type="Google" id="ProtNLM"/>
    </source>
</evidence>
<organism evidence="2 3">
    <name type="scientific">Meiothermus granaticius NBRC 107808</name>
    <dbReference type="NCBI Taxonomy" id="1227551"/>
    <lineage>
        <taxon>Bacteria</taxon>
        <taxon>Thermotogati</taxon>
        <taxon>Deinococcota</taxon>
        <taxon>Deinococci</taxon>
        <taxon>Thermales</taxon>
        <taxon>Thermaceae</taxon>
        <taxon>Meiothermus</taxon>
    </lineage>
</organism>
<evidence type="ECO:0000256" key="1">
    <source>
        <dbReference type="SAM" id="SignalP"/>
    </source>
</evidence>
<dbReference type="OrthoDB" id="26289at2"/>
<dbReference type="PROSITE" id="PS51257">
    <property type="entry name" value="PROKAR_LIPOPROTEIN"/>
    <property type="match status" value="1"/>
</dbReference>
<dbReference type="RefSeq" id="WP_119356719.1">
    <property type="nucleotide sequence ID" value="NZ_BJXM01000001.1"/>
</dbReference>
<proteinExistence type="predicted"/>
<sequence>MRILFVALLLAVAAVFSGCAPQTQANPGEVVYDVPRPGEFNQPRAAGNPVEIALAQSVAAYYALGAQPLPGYGRWVQRLSEGPTAIYVSEKRDASGKVVATIEMRWSFGVRPDGYGVVKLQTLSTEKIDVGAVEGPAFRWLDHDFTRVAGAR</sequence>
<feature type="chain" id="PRO_5030071898" description="Lipoprotein" evidence="1">
    <location>
        <begin position="26"/>
        <end position="152"/>
    </location>
</feature>
<reference evidence="2 3" key="1">
    <citation type="submission" date="2018-08" db="EMBL/GenBank/DDBJ databases">
        <title>Meiothermus granaticius genome AF-68 sequencing project.</title>
        <authorList>
            <person name="Da Costa M.S."/>
            <person name="Albuquerque L."/>
            <person name="Raposo P."/>
            <person name="Froufe H.J.C."/>
            <person name="Barroso C.S."/>
            <person name="Egas C."/>
        </authorList>
    </citation>
    <scope>NUCLEOTIDE SEQUENCE [LARGE SCALE GENOMIC DNA]</scope>
    <source>
        <strain evidence="2 3">AF-68</strain>
    </source>
</reference>
<feature type="signal peptide" evidence="1">
    <location>
        <begin position="1"/>
        <end position="25"/>
    </location>
</feature>
<evidence type="ECO:0000313" key="2">
    <source>
        <dbReference type="EMBL" id="RIH92806.1"/>
    </source>
</evidence>